<dbReference type="Proteomes" id="UP000823927">
    <property type="component" value="Unassembled WGS sequence"/>
</dbReference>
<dbReference type="PANTHER" id="PTHR37305:SF1">
    <property type="entry name" value="MEMBRANE PROTEIN"/>
    <property type="match status" value="1"/>
</dbReference>
<feature type="transmembrane region" description="Helical" evidence="1">
    <location>
        <begin position="326"/>
        <end position="343"/>
    </location>
</feature>
<protein>
    <submittedName>
        <fullName evidence="2">ABC transporter permease subunit</fullName>
    </submittedName>
</protein>
<feature type="transmembrane region" description="Helical" evidence="1">
    <location>
        <begin position="246"/>
        <end position="274"/>
    </location>
</feature>
<accession>A0A9D1F559</accession>
<feature type="transmembrane region" description="Helical" evidence="1">
    <location>
        <begin position="20"/>
        <end position="39"/>
    </location>
</feature>
<evidence type="ECO:0000313" key="3">
    <source>
        <dbReference type="Proteomes" id="UP000823927"/>
    </source>
</evidence>
<dbReference type="GO" id="GO:0140359">
    <property type="term" value="F:ABC-type transporter activity"/>
    <property type="evidence" value="ECO:0007669"/>
    <property type="project" value="InterPro"/>
</dbReference>
<dbReference type="Pfam" id="PF12679">
    <property type="entry name" value="ABC2_membrane_2"/>
    <property type="match status" value="1"/>
</dbReference>
<sequence length="412" mass="46362">MKTLVKFEFLKILRRKSTWIIMAVSLLVTIFLFGLLPVMQFQTYNSSGVIRGLDGIAYKKAEISKTSGTLTDEYVTETIRQYQILFQDPENVGYDGTEQYLIGDAYWDFEAYRGSLLSLIASNYDEPGTSSGYNNSLPTMDVSGGTDFYNQRSEKIQKLLDDPSNEMTQAQKNYWQSMNRQVKTPFEYGYYEGWSTLISCFELFMFPLLAICIVIAPVFASEYQAGTDAMLLSGKYGKTRLVRAKILASLLFGMAAFVIHILAAYAIPLSAFGIDGWDLPVQITNTVIPYPLTFLQAVLVQTGVLFLVLMALIGLTLFLSARMKSPYLVLTVIIPVMFIPMFLTPNGTTGIYNQILLLLPYQAAIPRWSNYISYTFGNIVFDVFSMRALFYAAAALVLILWSGRGFRRHQAA</sequence>
<evidence type="ECO:0000256" key="1">
    <source>
        <dbReference type="SAM" id="Phobius"/>
    </source>
</evidence>
<dbReference type="PANTHER" id="PTHR37305">
    <property type="entry name" value="INTEGRAL MEMBRANE PROTEIN-RELATED"/>
    <property type="match status" value="1"/>
</dbReference>
<keyword evidence="1" id="KW-0812">Transmembrane</keyword>
<keyword evidence="1" id="KW-0472">Membrane</keyword>
<dbReference type="EMBL" id="DVIT01000025">
    <property type="protein sequence ID" value="HIS47197.1"/>
    <property type="molecule type" value="Genomic_DNA"/>
</dbReference>
<proteinExistence type="predicted"/>
<feature type="transmembrane region" description="Helical" evidence="1">
    <location>
        <begin position="379"/>
        <end position="401"/>
    </location>
</feature>
<organism evidence="2 3">
    <name type="scientific">Candidatus Scybalocola faecigallinarum</name>
    <dbReference type="NCBI Taxonomy" id="2840941"/>
    <lineage>
        <taxon>Bacteria</taxon>
        <taxon>Bacillati</taxon>
        <taxon>Bacillota</taxon>
        <taxon>Clostridia</taxon>
        <taxon>Lachnospirales</taxon>
        <taxon>Lachnospiraceae</taxon>
        <taxon>Lachnospiraceae incertae sedis</taxon>
        <taxon>Candidatus Scybalocola (ex Gilroy et al. 2021)</taxon>
    </lineage>
</organism>
<keyword evidence="1" id="KW-1133">Transmembrane helix</keyword>
<feature type="transmembrane region" description="Helical" evidence="1">
    <location>
        <begin position="294"/>
        <end position="319"/>
    </location>
</feature>
<gene>
    <name evidence="2" type="ORF">IAB46_06505</name>
</gene>
<dbReference type="GO" id="GO:0005886">
    <property type="term" value="C:plasma membrane"/>
    <property type="evidence" value="ECO:0007669"/>
    <property type="project" value="UniProtKB-SubCell"/>
</dbReference>
<reference evidence="2" key="2">
    <citation type="journal article" date="2021" name="PeerJ">
        <title>Extensive microbial diversity within the chicken gut microbiome revealed by metagenomics and culture.</title>
        <authorList>
            <person name="Gilroy R."/>
            <person name="Ravi A."/>
            <person name="Getino M."/>
            <person name="Pursley I."/>
            <person name="Horton D.L."/>
            <person name="Alikhan N.F."/>
            <person name="Baker D."/>
            <person name="Gharbi K."/>
            <person name="Hall N."/>
            <person name="Watson M."/>
            <person name="Adriaenssens E.M."/>
            <person name="Foster-Nyarko E."/>
            <person name="Jarju S."/>
            <person name="Secka A."/>
            <person name="Antonio M."/>
            <person name="Oren A."/>
            <person name="Chaudhuri R.R."/>
            <person name="La Ragione R."/>
            <person name="Hildebrand F."/>
            <person name="Pallen M.J."/>
        </authorList>
    </citation>
    <scope>NUCLEOTIDE SEQUENCE</scope>
    <source>
        <strain evidence="2">CHK178-757</strain>
    </source>
</reference>
<reference evidence="2" key="1">
    <citation type="submission" date="2020-10" db="EMBL/GenBank/DDBJ databases">
        <authorList>
            <person name="Gilroy R."/>
        </authorList>
    </citation>
    <scope>NUCLEOTIDE SEQUENCE</scope>
    <source>
        <strain evidence="2">CHK178-757</strain>
    </source>
</reference>
<comment type="caution">
    <text evidence="2">The sequence shown here is derived from an EMBL/GenBank/DDBJ whole genome shotgun (WGS) entry which is preliminary data.</text>
</comment>
<name>A0A9D1F559_9FIRM</name>
<dbReference type="AlphaFoldDB" id="A0A9D1F559"/>
<evidence type="ECO:0000313" key="2">
    <source>
        <dbReference type="EMBL" id="HIS47197.1"/>
    </source>
</evidence>
<feature type="transmembrane region" description="Helical" evidence="1">
    <location>
        <begin position="204"/>
        <end position="225"/>
    </location>
</feature>